<dbReference type="EMBL" id="AGIP01000010">
    <property type="protein sequence ID" value="EHB62538.1"/>
    <property type="molecule type" value="Genomic_DNA"/>
</dbReference>
<dbReference type="RefSeq" id="WP_007131444.1">
    <property type="nucleotide sequence ID" value="NZ_AGIP01000010.1"/>
</dbReference>
<dbReference type="GeneID" id="95406963"/>
<accession>G4HJT4</accession>
<dbReference type="AlphaFoldDB" id="G4HJT4"/>
<evidence type="ECO:0000313" key="1">
    <source>
        <dbReference type="EMBL" id="EHB62538.1"/>
    </source>
</evidence>
<proteinExistence type="predicted"/>
<dbReference type="Proteomes" id="UP000003891">
    <property type="component" value="Unassembled WGS sequence"/>
</dbReference>
<sequence length="106" mass="11520">MYRPEQIHVSAESTAWPARSAWIEHSASDILGVTGLAAFDEDGVHYISVGGNPLVVWALLGKLFPLNVVVIIDEQADEVEAPHLASSKLRGVILLNGSYSRQVVNR</sequence>
<dbReference type="PATRIC" id="fig|743719.3.peg.4346"/>
<reference evidence="1 2" key="1">
    <citation type="submission" date="2011-09" db="EMBL/GenBank/DDBJ databases">
        <title>The draft genome of Paenibacillus lactis 154.</title>
        <authorList>
            <consortium name="US DOE Joint Genome Institute (JGI-PGF)"/>
            <person name="Lucas S."/>
            <person name="Han J."/>
            <person name="Lapidus A."/>
            <person name="Cheng J.-F."/>
            <person name="Goodwin L."/>
            <person name="Pitluck S."/>
            <person name="Peters L."/>
            <person name="Land M.L."/>
            <person name="Hauser L."/>
            <person name="Siebers A."/>
            <person name="Thelen M."/>
            <person name="Hugenholtz P."/>
            <person name="Allgaier M."/>
            <person name="Woyke T.J."/>
        </authorList>
    </citation>
    <scope>NUCLEOTIDE SEQUENCE [LARGE SCALE GENOMIC DNA]</scope>
    <source>
        <strain evidence="1 2">154</strain>
    </source>
</reference>
<evidence type="ECO:0000313" key="2">
    <source>
        <dbReference type="Proteomes" id="UP000003891"/>
    </source>
</evidence>
<name>G4HJT4_9BACL</name>
<protein>
    <submittedName>
        <fullName evidence="1">Uncharacterized protein</fullName>
    </submittedName>
</protein>
<gene>
    <name evidence="1" type="ORF">PaelaDRAFT_4281</name>
</gene>
<organism evidence="1 2">
    <name type="scientific">Paenibacillus lactis 154</name>
    <dbReference type="NCBI Taxonomy" id="743719"/>
    <lineage>
        <taxon>Bacteria</taxon>
        <taxon>Bacillati</taxon>
        <taxon>Bacillota</taxon>
        <taxon>Bacilli</taxon>
        <taxon>Bacillales</taxon>
        <taxon>Paenibacillaceae</taxon>
        <taxon>Paenibacillus</taxon>
    </lineage>
</organism>